<proteinExistence type="predicted"/>
<sequence>MIKKICILVSILFLTACSNSKEAIVNKLKELDYQCKDNICSLDQWMTGVYDSFDFNHDTIWSTTIAQCDTLAYSGATFEINFNKDLLTIIEDDKTITCKFNSKDKVITECSSQYEDAQVILDTLLTNLGQLNLAYDDLK</sequence>
<reference evidence="3" key="1">
    <citation type="submission" date="2017-02" db="EMBL/GenBank/DDBJ databases">
        <authorList>
            <person name="Varghese N."/>
            <person name="Submissions S."/>
        </authorList>
    </citation>
    <scope>NUCLEOTIDE SEQUENCE [LARGE SCALE GENOMIC DNA]</scope>
    <source>
        <strain evidence="3">ATCC 25662</strain>
    </source>
</reference>
<name>A0A1T4QBG6_9FIRM</name>
<evidence type="ECO:0000313" key="3">
    <source>
        <dbReference type="Proteomes" id="UP000243297"/>
    </source>
</evidence>
<dbReference type="AlphaFoldDB" id="A0A1T4QBG6"/>
<feature type="chain" id="PRO_5038923853" description="Lipoprotein" evidence="1">
    <location>
        <begin position="24"/>
        <end position="139"/>
    </location>
</feature>
<dbReference type="PROSITE" id="PS51257">
    <property type="entry name" value="PROKAR_LIPOPROTEIN"/>
    <property type="match status" value="1"/>
</dbReference>
<protein>
    <recommendedName>
        <fullName evidence="4">Lipoprotein</fullName>
    </recommendedName>
</protein>
<evidence type="ECO:0000313" key="2">
    <source>
        <dbReference type="EMBL" id="SKA01069.1"/>
    </source>
</evidence>
<dbReference type="Proteomes" id="UP000243297">
    <property type="component" value="Unassembled WGS sequence"/>
</dbReference>
<gene>
    <name evidence="2" type="ORF">SAMN02745191_2389</name>
</gene>
<feature type="signal peptide" evidence="1">
    <location>
        <begin position="1"/>
        <end position="23"/>
    </location>
</feature>
<evidence type="ECO:0000256" key="1">
    <source>
        <dbReference type="SAM" id="SignalP"/>
    </source>
</evidence>
<dbReference type="STRING" id="118967.SAMN02745191_2389"/>
<evidence type="ECO:0008006" key="4">
    <source>
        <dbReference type="Google" id="ProtNLM"/>
    </source>
</evidence>
<dbReference type="EMBL" id="FUWY01000009">
    <property type="protein sequence ID" value="SKA01069.1"/>
    <property type="molecule type" value="Genomic_DNA"/>
</dbReference>
<dbReference type="RefSeq" id="WP_078712774.1">
    <property type="nucleotide sequence ID" value="NZ_FUWY01000009.1"/>
</dbReference>
<keyword evidence="3" id="KW-1185">Reference proteome</keyword>
<organism evidence="2 3">
    <name type="scientific">Anaerorhabdus furcosa</name>
    <dbReference type="NCBI Taxonomy" id="118967"/>
    <lineage>
        <taxon>Bacteria</taxon>
        <taxon>Bacillati</taxon>
        <taxon>Bacillota</taxon>
        <taxon>Erysipelotrichia</taxon>
        <taxon>Erysipelotrichales</taxon>
        <taxon>Erysipelotrichaceae</taxon>
        <taxon>Anaerorhabdus</taxon>
    </lineage>
</organism>
<keyword evidence="1" id="KW-0732">Signal</keyword>
<accession>A0A1T4QBG6</accession>